<evidence type="ECO:0000256" key="7">
    <source>
        <dbReference type="PROSITE-ProRule" id="PRU10141"/>
    </source>
</evidence>
<accession>A0ABP8QYR6</accession>
<dbReference type="SUPFAM" id="SSF56112">
    <property type="entry name" value="Protein kinase-like (PK-like)"/>
    <property type="match status" value="1"/>
</dbReference>
<evidence type="ECO:0000256" key="6">
    <source>
        <dbReference type="ARBA" id="ARBA00022840"/>
    </source>
</evidence>
<reference evidence="11" key="1">
    <citation type="journal article" date="2019" name="Int. J. Syst. Evol. Microbiol.">
        <title>The Global Catalogue of Microorganisms (GCM) 10K type strain sequencing project: providing services to taxonomists for standard genome sequencing and annotation.</title>
        <authorList>
            <consortium name="The Broad Institute Genomics Platform"/>
            <consortium name="The Broad Institute Genome Sequencing Center for Infectious Disease"/>
            <person name="Wu L."/>
            <person name="Ma J."/>
        </authorList>
    </citation>
    <scope>NUCLEOTIDE SEQUENCE [LARGE SCALE GENOMIC DNA]</scope>
    <source>
        <strain evidence="11">JCM 17933</strain>
    </source>
</reference>
<dbReference type="EC" id="2.7.11.1" evidence="1"/>
<feature type="region of interest" description="Disordered" evidence="8">
    <location>
        <begin position="449"/>
        <end position="491"/>
    </location>
</feature>
<dbReference type="InterPro" id="IPR001680">
    <property type="entry name" value="WD40_rpt"/>
</dbReference>
<evidence type="ECO:0000313" key="10">
    <source>
        <dbReference type="EMBL" id="GAA4513551.1"/>
    </source>
</evidence>
<keyword evidence="11" id="KW-1185">Reference proteome</keyword>
<dbReference type="EMBL" id="BAABHF010000048">
    <property type="protein sequence ID" value="GAA4513551.1"/>
    <property type="molecule type" value="Genomic_DNA"/>
</dbReference>
<dbReference type="Proteomes" id="UP001500503">
    <property type="component" value="Unassembled WGS sequence"/>
</dbReference>
<dbReference type="PROSITE" id="PS00107">
    <property type="entry name" value="PROTEIN_KINASE_ATP"/>
    <property type="match status" value="1"/>
</dbReference>
<sequence length="785" mass="82017">MTMPAPRRKIDYVGGKQVGSSEVDPVVPRESRLSRRGGGTHVIGCASDLIMVDFAPDGEEQLVNGRYRLIETIGRGGMGAVWRGHDEMLDREVAVKKVLFDPGLNDEERAELTALAFQEARATARLNHPGIVTIHDVIDDDDAPVIVMELIDGRSLADILKEEVRLPYRRVAEIGAAVLDALREAHAAGIVHRDLKPANVLITDRRVVITDFGVAQRVGERADDAEDVLGTPAFMAPEQVENAAASPAADLWSLGATLFNAVTGRPPFQGPDYATVLLTLLTQEAPPPVNAGPLGPLITALLRKDPDRRPTAEEAAERFDAILQQDEDDASAATPAIAPPDTGDATAAPPTAGGTTTSGGAAGDQNGGSASVPAVRPSAPKPKAGSGAVPSRPHYTRSSASPRPHRVSAPAPAYPRLGRAAGGTIIVVICIAVLYACVHGTGNVSPTGIAPSPSDPFGGLPGIPPDTPSSPPDDSPSPADDGFQVTALSSDGRRVAFGGDSGVIKVYDTASHKLQHSFDASPDSIQDTDALALAPDGRTLAVAADGPPTIWDTAGHRKRRLSGFEDTVGALRFGSDGRTVTALGTGGAIGHWNLRTGKYASATIPLHGDALCIGMSLSADGRYAACGHYSGSDSDDDNGGILVWDTAKDRQVAALPDAEPEPMSISPDGRTLVHTDEGGSVLHLWNLAANRDAGLLGATAYADALAFSPDGKKLAVPADDPETQQPIIEIRDLATDRSIASLQDVEDQPHAIVFSADGRMLAAADDQGGELWNVRSHKRIASWNP</sequence>
<evidence type="ECO:0000313" key="11">
    <source>
        <dbReference type="Proteomes" id="UP001500503"/>
    </source>
</evidence>
<dbReference type="SMART" id="SM00320">
    <property type="entry name" value="WD40"/>
    <property type="match status" value="5"/>
</dbReference>
<evidence type="ECO:0000259" key="9">
    <source>
        <dbReference type="PROSITE" id="PS50011"/>
    </source>
</evidence>
<keyword evidence="4 7" id="KW-0547">Nucleotide-binding</keyword>
<keyword evidence="2" id="KW-0723">Serine/threonine-protein kinase</keyword>
<dbReference type="Gene3D" id="2.130.10.10">
    <property type="entry name" value="YVTN repeat-like/Quinoprotein amine dehydrogenase"/>
    <property type="match status" value="2"/>
</dbReference>
<dbReference type="Gene3D" id="3.30.200.20">
    <property type="entry name" value="Phosphorylase Kinase, domain 1"/>
    <property type="match status" value="1"/>
</dbReference>
<feature type="binding site" evidence="7">
    <location>
        <position position="97"/>
    </location>
    <ligand>
        <name>ATP</name>
        <dbReference type="ChEBI" id="CHEBI:30616"/>
    </ligand>
</feature>
<evidence type="ECO:0000256" key="8">
    <source>
        <dbReference type="SAM" id="MobiDB-lite"/>
    </source>
</evidence>
<protein>
    <recommendedName>
        <fullName evidence="1">non-specific serine/threonine protein kinase</fullName>
        <ecNumber evidence="1">2.7.11.1</ecNumber>
    </recommendedName>
</protein>
<evidence type="ECO:0000256" key="3">
    <source>
        <dbReference type="ARBA" id="ARBA00022679"/>
    </source>
</evidence>
<dbReference type="PANTHER" id="PTHR43289:SF6">
    <property type="entry name" value="SERINE_THREONINE-PROTEIN KINASE NEKL-3"/>
    <property type="match status" value="1"/>
</dbReference>
<dbReference type="InterPro" id="IPR011009">
    <property type="entry name" value="Kinase-like_dom_sf"/>
</dbReference>
<dbReference type="SUPFAM" id="SSF82171">
    <property type="entry name" value="DPP6 N-terminal domain-like"/>
    <property type="match status" value="1"/>
</dbReference>
<evidence type="ECO:0000256" key="4">
    <source>
        <dbReference type="ARBA" id="ARBA00022741"/>
    </source>
</evidence>
<dbReference type="InterPro" id="IPR015943">
    <property type="entry name" value="WD40/YVTN_repeat-like_dom_sf"/>
</dbReference>
<keyword evidence="3" id="KW-0808">Transferase</keyword>
<feature type="compositionally biased region" description="Low complexity" evidence="8">
    <location>
        <begin position="331"/>
        <end position="355"/>
    </location>
</feature>
<comment type="caution">
    <text evidence="10">The sequence shown here is derived from an EMBL/GenBank/DDBJ whole genome shotgun (WGS) entry which is preliminary data.</text>
</comment>
<gene>
    <name evidence="10" type="ORF">GCM10023191_080810</name>
</gene>
<feature type="compositionally biased region" description="Pro residues" evidence="8">
    <location>
        <begin position="462"/>
        <end position="475"/>
    </location>
</feature>
<dbReference type="InterPro" id="IPR008271">
    <property type="entry name" value="Ser/Thr_kinase_AS"/>
</dbReference>
<dbReference type="PROSITE" id="PS50011">
    <property type="entry name" value="PROTEIN_KINASE_DOM"/>
    <property type="match status" value="1"/>
</dbReference>
<dbReference type="PANTHER" id="PTHR43289">
    <property type="entry name" value="MITOGEN-ACTIVATED PROTEIN KINASE KINASE KINASE 20-RELATED"/>
    <property type="match status" value="1"/>
</dbReference>
<keyword evidence="6 7" id="KW-0067">ATP-binding</keyword>
<evidence type="ECO:0000256" key="1">
    <source>
        <dbReference type="ARBA" id="ARBA00012513"/>
    </source>
</evidence>
<dbReference type="InterPro" id="IPR000719">
    <property type="entry name" value="Prot_kinase_dom"/>
</dbReference>
<evidence type="ECO:0000256" key="5">
    <source>
        <dbReference type="ARBA" id="ARBA00022777"/>
    </source>
</evidence>
<dbReference type="InterPro" id="IPR017441">
    <property type="entry name" value="Protein_kinase_ATP_BS"/>
</dbReference>
<organism evidence="10 11">
    <name type="scientific">Actinoallomurus oryzae</name>
    <dbReference type="NCBI Taxonomy" id="502180"/>
    <lineage>
        <taxon>Bacteria</taxon>
        <taxon>Bacillati</taxon>
        <taxon>Actinomycetota</taxon>
        <taxon>Actinomycetes</taxon>
        <taxon>Streptosporangiales</taxon>
        <taxon>Thermomonosporaceae</taxon>
        <taxon>Actinoallomurus</taxon>
    </lineage>
</organism>
<feature type="region of interest" description="Disordered" evidence="8">
    <location>
        <begin position="327"/>
        <end position="410"/>
    </location>
</feature>
<evidence type="ECO:0000256" key="2">
    <source>
        <dbReference type="ARBA" id="ARBA00022527"/>
    </source>
</evidence>
<dbReference type="Gene3D" id="1.10.510.10">
    <property type="entry name" value="Transferase(Phosphotransferase) domain 1"/>
    <property type="match status" value="1"/>
</dbReference>
<dbReference type="PROSITE" id="PS00108">
    <property type="entry name" value="PROTEIN_KINASE_ST"/>
    <property type="match status" value="1"/>
</dbReference>
<feature type="domain" description="Protein kinase" evidence="9">
    <location>
        <begin position="67"/>
        <end position="323"/>
    </location>
</feature>
<proteinExistence type="predicted"/>
<feature type="compositionally biased region" description="Gly residues" evidence="8">
    <location>
        <begin position="356"/>
        <end position="366"/>
    </location>
</feature>
<keyword evidence="5" id="KW-0418">Kinase</keyword>
<name>A0ABP8QYR6_9ACTN</name>
<dbReference type="Pfam" id="PF00069">
    <property type="entry name" value="Pkinase"/>
    <property type="match status" value="1"/>
</dbReference>
<dbReference type="CDD" id="cd14014">
    <property type="entry name" value="STKc_PknB_like"/>
    <property type="match status" value="1"/>
</dbReference>
<dbReference type="SMART" id="SM00220">
    <property type="entry name" value="S_TKc"/>
    <property type="match status" value="1"/>
</dbReference>